<proteinExistence type="predicted"/>
<sequence length="248" mass="28775">MKTFRFILRILLKLIAIILVPVAILLLIQVPAEQKLDWNESTQIYQPDLQKVFEGKADSLSKIWGGKKSIPEAYSLQCLIALSAFPELKNTEIHFILSSEGYPMQSSIYLPTLVGAKEDRVYKIMLNDSGGSFLDPILLKNLPFDAQVAILIHEIGHTAYYEKLSTVKFLSWGLKYALFPSYRKSHESSTDRLVIYRGFGYQLLNYARFVRYADSTNELYQEAKYFMNTYYLTPYETQDFINKLYDRR</sequence>
<keyword evidence="1" id="KW-1133">Transmembrane helix</keyword>
<feature type="transmembrane region" description="Helical" evidence="1">
    <location>
        <begin position="6"/>
        <end position="28"/>
    </location>
</feature>
<evidence type="ECO:0000313" key="4">
    <source>
        <dbReference type="EMBL" id="MCA6077467.1"/>
    </source>
</evidence>
<dbReference type="EMBL" id="JAIXNE010000002">
    <property type="protein sequence ID" value="MCA6075162.1"/>
    <property type="molecule type" value="Genomic_DNA"/>
</dbReference>
<evidence type="ECO:0000313" key="5">
    <source>
        <dbReference type="Proteomes" id="UP001139409"/>
    </source>
</evidence>
<dbReference type="RefSeq" id="WP_225698267.1">
    <property type="nucleotide sequence ID" value="NZ_JAIXNE010000002.1"/>
</dbReference>
<dbReference type="EMBL" id="JAIXNE010000003">
    <property type="protein sequence ID" value="MCA6076339.1"/>
    <property type="molecule type" value="Genomic_DNA"/>
</dbReference>
<dbReference type="EMBL" id="JAIXNE010000004">
    <property type="protein sequence ID" value="MCA6077467.1"/>
    <property type="molecule type" value="Genomic_DNA"/>
</dbReference>
<dbReference type="Proteomes" id="UP001139409">
    <property type="component" value="Unassembled WGS sequence"/>
</dbReference>
<reference evidence="2" key="1">
    <citation type="submission" date="2021-09" db="EMBL/GenBank/DDBJ databases">
        <title>Fulvivirga sp. isolated from coastal sediment.</title>
        <authorList>
            <person name="Yu H."/>
        </authorList>
    </citation>
    <scope>NUCLEOTIDE SEQUENCE</scope>
    <source>
        <strain evidence="2">1062</strain>
    </source>
</reference>
<dbReference type="AlphaFoldDB" id="A0A9X1HQZ6"/>
<keyword evidence="5" id="KW-1185">Reference proteome</keyword>
<evidence type="ECO:0000313" key="2">
    <source>
        <dbReference type="EMBL" id="MCA6075162.1"/>
    </source>
</evidence>
<keyword evidence="1" id="KW-0472">Membrane</keyword>
<comment type="caution">
    <text evidence="2">The sequence shown here is derived from an EMBL/GenBank/DDBJ whole genome shotgun (WGS) entry which is preliminary data.</text>
</comment>
<evidence type="ECO:0000313" key="3">
    <source>
        <dbReference type="EMBL" id="MCA6076339.1"/>
    </source>
</evidence>
<evidence type="ECO:0000256" key="1">
    <source>
        <dbReference type="SAM" id="Phobius"/>
    </source>
</evidence>
<protein>
    <submittedName>
        <fullName evidence="2">Uncharacterized protein</fullName>
    </submittedName>
</protein>
<accession>A0A9X1HQZ6</accession>
<gene>
    <name evidence="2" type="ORF">LDX50_09785</name>
    <name evidence="3" type="ORF">LDX50_15755</name>
    <name evidence="4" type="ORF">LDX50_21475</name>
</gene>
<name>A0A9X1HQZ6_9BACT</name>
<keyword evidence="1" id="KW-0812">Transmembrane</keyword>
<organism evidence="2 5">
    <name type="scientific">Fulvivirga sedimenti</name>
    <dbReference type="NCBI Taxonomy" id="2879465"/>
    <lineage>
        <taxon>Bacteria</taxon>
        <taxon>Pseudomonadati</taxon>
        <taxon>Bacteroidota</taxon>
        <taxon>Cytophagia</taxon>
        <taxon>Cytophagales</taxon>
        <taxon>Fulvivirgaceae</taxon>
        <taxon>Fulvivirga</taxon>
    </lineage>
</organism>